<dbReference type="EMBL" id="BABT02000008">
    <property type="protein sequence ID" value="GAA93642.1"/>
    <property type="molecule type" value="Genomic_DNA"/>
</dbReference>
<reference evidence="3 4" key="2">
    <citation type="journal article" date="2012" name="Open Biol.">
        <title>Characteristics of nucleosomes and linker DNA regions on the genome of the basidiomycete Mixia osmundae revealed by mono- and dinucleosome mapping.</title>
        <authorList>
            <person name="Nishida H."/>
            <person name="Kondo S."/>
            <person name="Matsumoto T."/>
            <person name="Suzuki Y."/>
            <person name="Yoshikawa H."/>
            <person name="Taylor T.D."/>
            <person name="Sugiyama J."/>
        </authorList>
    </citation>
    <scope>NUCLEOTIDE SEQUENCE [LARGE SCALE GENOMIC DNA]</scope>
    <source>
        <strain evidence="4">CBS 9802 / IAM 14324 / JCM 22182 / KY 12970</strain>
    </source>
</reference>
<dbReference type="InParanoid" id="G7DST4"/>
<keyword evidence="2" id="KW-0812">Transmembrane</keyword>
<evidence type="ECO:0000256" key="2">
    <source>
        <dbReference type="SAM" id="Phobius"/>
    </source>
</evidence>
<sequence length="186" mass="20648">MATEPYTTRAPKHAGLHPTTASNQDMADIVRDSDTEPYMARKIGAGNGVAMYQPHKPRTLVRDNAYIYKEFDTQHDHEDPRCKECRTSDLSPSAGKSALVGSIGRPFKKVFAQYACRSLTARGDKLRSSTRRTFPDRTSELAAMYGLGFQVVVLLICLVVSCMTRACKIWRRINCPAESTASGIRS</sequence>
<dbReference type="HOGENOM" id="CLU_1454779_0_0_1"/>
<feature type="transmembrane region" description="Helical" evidence="2">
    <location>
        <begin position="142"/>
        <end position="163"/>
    </location>
</feature>
<keyword evidence="2" id="KW-0472">Membrane</keyword>
<gene>
    <name evidence="3" type="primary">Mo00286</name>
    <name evidence="3" type="ORF">E5Q_00286</name>
</gene>
<reference evidence="3 4" key="1">
    <citation type="journal article" date="2011" name="J. Gen. Appl. Microbiol.">
        <title>Draft genome sequencing of the enigmatic basidiomycete Mixia osmundae.</title>
        <authorList>
            <person name="Nishida H."/>
            <person name="Nagatsuka Y."/>
            <person name="Sugiyama J."/>
        </authorList>
    </citation>
    <scope>NUCLEOTIDE SEQUENCE [LARGE SCALE GENOMIC DNA]</scope>
    <source>
        <strain evidence="4">CBS 9802 / IAM 14324 / JCM 22182 / KY 12970</strain>
    </source>
</reference>
<keyword evidence="2" id="KW-1133">Transmembrane helix</keyword>
<accession>G7DST4</accession>
<dbReference type="Proteomes" id="UP000009131">
    <property type="component" value="Unassembled WGS sequence"/>
</dbReference>
<proteinExistence type="predicted"/>
<comment type="caution">
    <text evidence="3">The sequence shown here is derived from an EMBL/GenBank/DDBJ whole genome shotgun (WGS) entry which is preliminary data.</text>
</comment>
<protein>
    <submittedName>
        <fullName evidence="3">Uncharacterized protein</fullName>
    </submittedName>
</protein>
<dbReference type="RefSeq" id="XP_014570487.1">
    <property type="nucleotide sequence ID" value="XM_014715001.1"/>
</dbReference>
<evidence type="ECO:0000256" key="1">
    <source>
        <dbReference type="SAM" id="MobiDB-lite"/>
    </source>
</evidence>
<organism evidence="3 4">
    <name type="scientific">Mixia osmundae (strain CBS 9802 / IAM 14324 / JCM 22182 / KY 12970)</name>
    <dbReference type="NCBI Taxonomy" id="764103"/>
    <lineage>
        <taxon>Eukaryota</taxon>
        <taxon>Fungi</taxon>
        <taxon>Dikarya</taxon>
        <taxon>Basidiomycota</taxon>
        <taxon>Pucciniomycotina</taxon>
        <taxon>Mixiomycetes</taxon>
        <taxon>Mixiales</taxon>
        <taxon>Mixiaceae</taxon>
        <taxon>Mixia</taxon>
    </lineage>
</organism>
<dbReference type="AlphaFoldDB" id="G7DST4"/>
<evidence type="ECO:0000313" key="3">
    <source>
        <dbReference type="EMBL" id="GAA93642.1"/>
    </source>
</evidence>
<feature type="region of interest" description="Disordered" evidence="1">
    <location>
        <begin position="1"/>
        <end position="26"/>
    </location>
</feature>
<keyword evidence="4" id="KW-1185">Reference proteome</keyword>
<name>G7DST4_MIXOS</name>
<evidence type="ECO:0000313" key="4">
    <source>
        <dbReference type="Proteomes" id="UP000009131"/>
    </source>
</evidence>